<dbReference type="AlphaFoldDB" id="A0A0E9PIB1"/>
<name>A0A0E9PIB1_ANGAN</name>
<protein>
    <submittedName>
        <fullName evidence="1">Uncharacterized protein</fullName>
    </submittedName>
</protein>
<sequence length="85" mass="9984">MSFHSVRSFRTLLALTVKTTRPAQCVHHQIHELEVSHLRAVRYLSVVLSTLEVIQSFKCPFMLFCHLEKIEVADDIFTYKMYKTL</sequence>
<reference evidence="1" key="2">
    <citation type="journal article" date="2015" name="Fish Shellfish Immunol.">
        <title>Early steps in the European eel (Anguilla anguilla)-Vibrio vulnificus interaction in the gills: Role of the RtxA13 toxin.</title>
        <authorList>
            <person name="Callol A."/>
            <person name="Pajuelo D."/>
            <person name="Ebbesson L."/>
            <person name="Teles M."/>
            <person name="MacKenzie S."/>
            <person name="Amaro C."/>
        </authorList>
    </citation>
    <scope>NUCLEOTIDE SEQUENCE</scope>
</reference>
<reference evidence="1" key="1">
    <citation type="submission" date="2014-11" db="EMBL/GenBank/DDBJ databases">
        <authorList>
            <person name="Amaro Gonzalez C."/>
        </authorList>
    </citation>
    <scope>NUCLEOTIDE SEQUENCE</scope>
</reference>
<proteinExistence type="predicted"/>
<dbReference type="EMBL" id="GBXM01104540">
    <property type="protein sequence ID" value="JAH04037.1"/>
    <property type="molecule type" value="Transcribed_RNA"/>
</dbReference>
<organism evidence="1">
    <name type="scientific">Anguilla anguilla</name>
    <name type="common">European freshwater eel</name>
    <name type="synonym">Muraena anguilla</name>
    <dbReference type="NCBI Taxonomy" id="7936"/>
    <lineage>
        <taxon>Eukaryota</taxon>
        <taxon>Metazoa</taxon>
        <taxon>Chordata</taxon>
        <taxon>Craniata</taxon>
        <taxon>Vertebrata</taxon>
        <taxon>Euteleostomi</taxon>
        <taxon>Actinopterygii</taxon>
        <taxon>Neopterygii</taxon>
        <taxon>Teleostei</taxon>
        <taxon>Anguilliformes</taxon>
        <taxon>Anguillidae</taxon>
        <taxon>Anguilla</taxon>
    </lineage>
</organism>
<evidence type="ECO:0000313" key="1">
    <source>
        <dbReference type="EMBL" id="JAH04037.1"/>
    </source>
</evidence>
<accession>A0A0E9PIB1</accession>